<dbReference type="Gene3D" id="1.10.357.10">
    <property type="entry name" value="Tetracycline Repressor, domain 2"/>
    <property type="match status" value="1"/>
</dbReference>
<evidence type="ECO:0000259" key="3">
    <source>
        <dbReference type="PROSITE" id="PS50977"/>
    </source>
</evidence>
<dbReference type="EMBL" id="JAAXPE010000021">
    <property type="protein sequence ID" value="NKY87743.1"/>
    <property type="molecule type" value="Genomic_DNA"/>
</dbReference>
<dbReference type="PRINTS" id="PR00455">
    <property type="entry name" value="HTHTETR"/>
</dbReference>
<proteinExistence type="predicted"/>
<reference evidence="4 5" key="1">
    <citation type="submission" date="2020-04" db="EMBL/GenBank/DDBJ databases">
        <title>MicrobeNet Type strains.</title>
        <authorList>
            <person name="Nicholson A.C."/>
        </authorList>
    </citation>
    <scope>NUCLEOTIDE SEQUENCE [LARGE SCALE GENOMIC DNA]</scope>
    <source>
        <strain evidence="4 5">DSM 44445</strain>
    </source>
</reference>
<dbReference type="PROSITE" id="PS50977">
    <property type="entry name" value="HTH_TETR_2"/>
    <property type="match status" value="1"/>
</dbReference>
<organism evidence="4 5">
    <name type="scientific">Nocardia veterana</name>
    <dbReference type="NCBI Taxonomy" id="132249"/>
    <lineage>
        <taxon>Bacteria</taxon>
        <taxon>Bacillati</taxon>
        <taxon>Actinomycetota</taxon>
        <taxon>Actinomycetes</taxon>
        <taxon>Mycobacteriales</taxon>
        <taxon>Nocardiaceae</taxon>
        <taxon>Nocardia</taxon>
    </lineage>
</organism>
<dbReference type="PANTHER" id="PTHR30055">
    <property type="entry name" value="HTH-TYPE TRANSCRIPTIONAL REGULATOR RUTR"/>
    <property type="match status" value="1"/>
</dbReference>
<gene>
    <name evidence="4" type="ORF">HGA07_19170</name>
</gene>
<keyword evidence="5" id="KW-1185">Reference proteome</keyword>
<evidence type="ECO:0000256" key="2">
    <source>
        <dbReference type="PROSITE-ProRule" id="PRU00335"/>
    </source>
</evidence>
<dbReference type="Pfam" id="PF00440">
    <property type="entry name" value="TetR_N"/>
    <property type="match status" value="1"/>
</dbReference>
<dbReference type="AlphaFoldDB" id="A0A7X6RJJ6"/>
<dbReference type="RefSeq" id="WP_157171707.1">
    <property type="nucleotide sequence ID" value="NZ_CAWPHS010000014.1"/>
</dbReference>
<dbReference type="InterPro" id="IPR009057">
    <property type="entry name" value="Homeodomain-like_sf"/>
</dbReference>
<evidence type="ECO:0000313" key="5">
    <source>
        <dbReference type="Proteomes" id="UP000523447"/>
    </source>
</evidence>
<dbReference type="PANTHER" id="PTHR30055:SF181">
    <property type="entry name" value="BLR6905 PROTEIN"/>
    <property type="match status" value="1"/>
</dbReference>
<name>A0A7X6RJJ6_9NOCA</name>
<evidence type="ECO:0000256" key="1">
    <source>
        <dbReference type="ARBA" id="ARBA00023125"/>
    </source>
</evidence>
<evidence type="ECO:0000313" key="4">
    <source>
        <dbReference type="EMBL" id="NKY87743.1"/>
    </source>
</evidence>
<accession>A0A7X6RJJ6</accession>
<keyword evidence="1 2" id="KW-0238">DNA-binding</keyword>
<protein>
    <submittedName>
        <fullName evidence="4">Helix-turn-helix transcriptional regulator</fullName>
    </submittedName>
</protein>
<dbReference type="InterPro" id="IPR001647">
    <property type="entry name" value="HTH_TetR"/>
</dbReference>
<comment type="caution">
    <text evidence="4">The sequence shown here is derived from an EMBL/GenBank/DDBJ whole genome shotgun (WGS) entry which is preliminary data.</text>
</comment>
<dbReference type="InterPro" id="IPR050109">
    <property type="entry name" value="HTH-type_TetR-like_transc_reg"/>
</dbReference>
<dbReference type="GO" id="GO:0003700">
    <property type="term" value="F:DNA-binding transcription factor activity"/>
    <property type="evidence" value="ECO:0007669"/>
    <property type="project" value="TreeGrafter"/>
</dbReference>
<feature type="domain" description="HTH tetR-type" evidence="3">
    <location>
        <begin position="3"/>
        <end position="63"/>
    </location>
</feature>
<sequence length="201" mass="23112">MRADRRRAIIEAARTILRDKGIDGTRMDDIAGEVGIARPNLYRYFSNKEELVRALLQDEIVSVNDERRRRIPISGPVRDIIAESLVIGAELSASNELLSVVFTEEFGDVAAKLVAADSGVMWMECDYWQPILDHGRRRGELVSRLTDERIMHWFMSNHYVFMSRRELVSGDLRRWIEDFVVAPIVVRPAPTTNVSQRRKQS</sequence>
<dbReference type="SUPFAM" id="SSF46689">
    <property type="entry name" value="Homeodomain-like"/>
    <property type="match status" value="1"/>
</dbReference>
<dbReference type="GO" id="GO:0000976">
    <property type="term" value="F:transcription cis-regulatory region binding"/>
    <property type="evidence" value="ECO:0007669"/>
    <property type="project" value="TreeGrafter"/>
</dbReference>
<dbReference type="Proteomes" id="UP000523447">
    <property type="component" value="Unassembled WGS sequence"/>
</dbReference>
<feature type="DNA-binding region" description="H-T-H motif" evidence="2">
    <location>
        <begin position="26"/>
        <end position="45"/>
    </location>
</feature>